<dbReference type="Pfam" id="PF23343">
    <property type="entry name" value="REP_ORF2-G2P"/>
    <property type="match status" value="1"/>
</dbReference>
<proteinExistence type="predicted"/>
<reference evidence="2" key="1">
    <citation type="submission" date="2018-03" db="EMBL/GenBank/DDBJ databases">
        <title>Twenty-four Novel Viral Genomes identified from the Dushanzi Mud Volcanic Sediment in Xinjiang, China.</title>
        <authorList>
            <person name="Han L."/>
        </authorList>
    </citation>
    <scope>NUCLEOTIDE SEQUENCE</scope>
</reference>
<accession>A0A2R3UAM6</accession>
<name>A0A2R3UAM6_9VIRU</name>
<evidence type="ECO:0000313" key="2">
    <source>
        <dbReference type="EMBL" id="AVQ10243.1"/>
    </source>
</evidence>
<dbReference type="InterPro" id="IPR056906">
    <property type="entry name" value="ORF2/G2P_dom"/>
</dbReference>
<evidence type="ECO:0000259" key="1">
    <source>
        <dbReference type="Pfam" id="PF23343"/>
    </source>
</evidence>
<sequence>MTCFHPIPAYRSSEINPATGKRGLVFNSKHPLRLAEGKSMSVPCGKCIGCRLDRSRDWAVRCMHEAQSHSENCFLTLTYDPKKLPEDYSVSKVVHQHFVKRLRESAGRPLRFFACGEYGSEDGALPLQPHYHYLIFGYRPTDLKLHTKTNNIPLYTSQKISKLWPFGFSTVGNVNYQTAAYCARYVVKKIGGDMAAEHYTRIHPITGKICQVEPEFALQSRKPGIGYSWYQTFKNDIYPSDFCVVDTKRHPVPKFYIKLFEEEERQRVKRRRKAIANKHREDATPSRLRVREAVQLDRAKQLKRSL</sequence>
<dbReference type="EMBL" id="MH029526">
    <property type="protein sequence ID" value="AVQ10243.1"/>
    <property type="molecule type" value="Genomic_DNA"/>
</dbReference>
<organism evidence="2">
    <name type="scientific">Gokushovirinae environmental samples</name>
    <dbReference type="NCBI Taxonomy" id="1478972"/>
    <lineage>
        <taxon>Viruses</taxon>
        <taxon>Monodnaviria</taxon>
        <taxon>Sangervirae</taxon>
        <taxon>Phixviricota</taxon>
        <taxon>Malgrandaviricetes</taxon>
        <taxon>Petitvirales</taxon>
        <taxon>Microviridae</taxon>
        <taxon>environmental samples</taxon>
    </lineage>
</organism>
<protein>
    <submittedName>
        <fullName evidence="2">Replication protein VP4</fullName>
    </submittedName>
</protein>
<feature type="domain" description="Replication-associated protein ORF2/G2P" evidence="1">
    <location>
        <begin position="72"/>
        <end position="189"/>
    </location>
</feature>